<evidence type="ECO:0000256" key="3">
    <source>
        <dbReference type="ARBA" id="ARBA00022801"/>
    </source>
</evidence>
<name>A0ABW5BEN0_9BACT</name>
<evidence type="ECO:0000256" key="1">
    <source>
        <dbReference type="ARBA" id="ARBA00008779"/>
    </source>
</evidence>
<dbReference type="PROSITE" id="PS51257">
    <property type="entry name" value="PROKAR_LIPOPROTEIN"/>
    <property type="match status" value="1"/>
</dbReference>
<accession>A0ABW5BEN0</accession>
<protein>
    <submittedName>
        <fullName evidence="6">Arylsulfatase</fullName>
    </submittedName>
</protein>
<comment type="similarity">
    <text evidence="1">Belongs to the sulfatase family.</text>
</comment>
<dbReference type="SUPFAM" id="SSF53649">
    <property type="entry name" value="Alkaline phosphatase-like"/>
    <property type="match status" value="1"/>
</dbReference>
<dbReference type="EMBL" id="JBHUIV010000025">
    <property type="protein sequence ID" value="MFD2203350.1"/>
    <property type="molecule type" value="Genomic_DNA"/>
</dbReference>
<dbReference type="PROSITE" id="PS00523">
    <property type="entry name" value="SULFATASE_1"/>
    <property type="match status" value="1"/>
</dbReference>
<reference evidence="7" key="1">
    <citation type="journal article" date="2019" name="Int. J. Syst. Evol. Microbiol.">
        <title>The Global Catalogue of Microorganisms (GCM) 10K type strain sequencing project: providing services to taxonomists for standard genome sequencing and annotation.</title>
        <authorList>
            <consortium name="The Broad Institute Genomics Platform"/>
            <consortium name="The Broad Institute Genome Sequencing Center for Infectious Disease"/>
            <person name="Wu L."/>
            <person name="Ma J."/>
        </authorList>
    </citation>
    <scope>NUCLEOTIDE SEQUENCE [LARGE SCALE GENOMIC DNA]</scope>
    <source>
        <strain evidence="7">KCTC 19812</strain>
    </source>
</reference>
<evidence type="ECO:0000256" key="2">
    <source>
        <dbReference type="ARBA" id="ARBA00022723"/>
    </source>
</evidence>
<gene>
    <name evidence="6" type="ORF">ACFSKV_17355</name>
</gene>
<keyword evidence="3" id="KW-0378">Hydrolase</keyword>
<keyword evidence="4" id="KW-0106">Calcium</keyword>
<dbReference type="Pfam" id="PF00884">
    <property type="entry name" value="Sulfatase"/>
    <property type="match status" value="1"/>
</dbReference>
<proteinExistence type="inferred from homology"/>
<dbReference type="Proteomes" id="UP001597414">
    <property type="component" value="Unassembled WGS sequence"/>
</dbReference>
<dbReference type="InterPro" id="IPR050738">
    <property type="entry name" value="Sulfatase"/>
</dbReference>
<keyword evidence="7" id="KW-1185">Reference proteome</keyword>
<evidence type="ECO:0000256" key="4">
    <source>
        <dbReference type="ARBA" id="ARBA00022837"/>
    </source>
</evidence>
<evidence type="ECO:0000313" key="7">
    <source>
        <dbReference type="Proteomes" id="UP001597414"/>
    </source>
</evidence>
<dbReference type="PANTHER" id="PTHR42693:SF53">
    <property type="entry name" value="ENDO-4-O-SULFATASE"/>
    <property type="match status" value="1"/>
</dbReference>
<comment type="caution">
    <text evidence="6">The sequence shown here is derived from an EMBL/GenBank/DDBJ whole genome shotgun (WGS) entry which is preliminary data.</text>
</comment>
<dbReference type="InterPro" id="IPR000917">
    <property type="entry name" value="Sulfatase_N"/>
</dbReference>
<dbReference type="RefSeq" id="WP_380805633.1">
    <property type="nucleotide sequence ID" value="NZ_JBHUIV010000025.1"/>
</dbReference>
<organism evidence="6 7">
    <name type="scientific">Shivajiella indica</name>
    <dbReference type="NCBI Taxonomy" id="872115"/>
    <lineage>
        <taxon>Bacteria</taxon>
        <taxon>Pseudomonadati</taxon>
        <taxon>Bacteroidota</taxon>
        <taxon>Cytophagia</taxon>
        <taxon>Cytophagales</taxon>
        <taxon>Cyclobacteriaceae</taxon>
        <taxon>Shivajiella</taxon>
    </lineage>
</organism>
<dbReference type="InterPro" id="IPR017850">
    <property type="entry name" value="Alkaline_phosphatase_core_sf"/>
</dbReference>
<keyword evidence="2" id="KW-0479">Metal-binding</keyword>
<dbReference type="PANTHER" id="PTHR42693">
    <property type="entry name" value="ARYLSULFATASE FAMILY MEMBER"/>
    <property type="match status" value="1"/>
</dbReference>
<sequence length="572" mass="64977">MNKNHLSLIFYIFFWVSCQEKVQERPLNVLLVITDDQGWGDLSYNGNPYVSTPNIDNLADSSVVFDRFYVSPVCAPTRASLLTGRYHLATGTTWVTHRMEVMREEELTIAELLKAEGYKTGLFGKWHQGKQFPHDPIGQGFDEFFGYSEGHINNYFDTKLTHNFSEVQTTGYLPDVLTDKAIAFMKSEEPFFTMVSYNTPHSPFQVPDRYFDKYKSMELPNKEACIYGMVENLDENIGRLIDFLNSTGKMNNTIVIFMTDNGPNGIRYNGGMKGIKGHIDEGGVRVPFFIKIPGVEGKKLEPWAGHIDILPTLADFLGIALPENVDIHGKSLKPLINGDSLWIDRYFFTHQVVRDFDTIPGAVRNQEFLLTIKGNEKALFNLLEDPEQKTNILSEFEGTAEDLEGRYQSWFKEMTKKGINPPLIQVGHHVVPTVCLPAPDGELFGQVHFKGVMGWANDWVLGFDSADDKVSWEMLVVEDTNYDIFVEMVNVKPLGMKVEMNGESMIIQVDKKNEGKEVPSLDKVPRSEVYEKEWPWVPVGKKRFEKGKVLLSLSLEHGFDSGLEIKSIILQK</sequence>
<dbReference type="CDD" id="cd16146">
    <property type="entry name" value="ARS_like"/>
    <property type="match status" value="1"/>
</dbReference>
<evidence type="ECO:0000313" key="6">
    <source>
        <dbReference type="EMBL" id="MFD2203350.1"/>
    </source>
</evidence>
<dbReference type="Gene3D" id="3.40.720.10">
    <property type="entry name" value="Alkaline Phosphatase, subunit A"/>
    <property type="match status" value="2"/>
</dbReference>
<evidence type="ECO:0000259" key="5">
    <source>
        <dbReference type="Pfam" id="PF00884"/>
    </source>
</evidence>
<dbReference type="InterPro" id="IPR024607">
    <property type="entry name" value="Sulfatase_CS"/>
</dbReference>
<feature type="domain" description="Sulfatase N-terminal" evidence="5">
    <location>
        <begin position="28"/>
        <end position="319"/>
    </location>
</feature>